<dbReference type="SMART" id="SM00388">
    <property type="entry name" value="HisKA"/>
    <property type="match status" value="1"/>
</dbReference>
<dbReference type="EMBL" id="LBTH01000031">
    <property type="protein sequence ID" value="KKQ35231.1"/>
    <property type="molecule type" value="Genomic_DNA"/>
</dbReference>
<dbReference type="EC" id="2.7.13.3" evidence="2"/>
<comment type="catalytic activity">
    <reaction evidence="1">
        <text>ATP + protein L-histidine = ADP + protein N-phospho-L-histidine.</text>
        <dbReference type="EC" id="2.7.13.3"/>
    </reaction>
</comment>
<reference evidence="6" key="1">
    <citation type="journal article" date="2015" name="Nature">
        <title>rRNA introns, odd ribosomes, and small enigmatic genomes across a large radiation of phyla.</title>
        <authorList>
            <person name="Brown C.T."/>
            <person name="Hug L.A."/>
            <person name="Thomas B.C."/>
            <person name="Sharon I."/>
            <person name="Castelle C.J."/>
            <person name="Singh A."/>
            <person name="Wilkins M.J."/>
            <person name="Williams K.H."/>
            <person name="Banfield J.F."/>
        </authorList>
    </citation>
    <scope>NUCLEOTIDE SEQUENCE [LARGE SCALE GENOMIC DNA]</scope>
</reference>
<feature type="domain" description="Histidine kinase" evidence="5">
    <location>
        <begin position="32"/>
        <end position="252"/>
    </location>
</feature>
<proteinExistence type="predicted"/>
<dbReference type="InterPro" id="IPR004358">
    <property type="entry name" value="Sig_transdc_His_kin-like_C"/>
</dbReference>
<evidence type="ECO:0000256" key="1">
    <source>
        <dbReference type="ARBA" id="ARBA00000085"/>
    </source>
</evidence>
<comment type="caution">
    <text evidence="6">The sequence shown here is derived from an EMBL/GenBank/DDBJ whole genome shotgun (WGS) entry which is preliminary data.</text>
</comment>
<feature type="region of interest" description="Disordered" evidence="4">
    <location>
        <begin position="274"/>
        <end position="294"/>
    </location>
</feature>
<dbReference type="PRINTS" id="PR00344">
    <property type="entry name" value="BCTRLSENSOR"/>
</dbReference>
<dbReference type="PANTHER" id="PTHR43547">
    <property type="entry name" value="TWO-COMPONENT HISTIDINE KINASE"/>
    <property type="match status" value="1"/>
</dbReference>
<dbReference type="SUPFAM" id="SSF55874">
    <property type="entry name" value="ATPase domain of HSP90 chaperone/DNA topoisomerase II/histidine kinase"/>
    <property type="match status" value="1"/>
</dbReference>
<dbReference type="GO" id="GO:0000155">
    <property type="term" value="F:phosphorelay sensor kinase activity"/>
    <property type="evidence" value="ECO:0007669"/>
    <property type="project" value="InterPro"/>
</dbReference>
<gene>
    <name evidence="6" type="ORF">US52_C0031G0007</name>
</gene>
<dbReference type="InterPro" id="IPR036097">
    <property type="entry name" value="HisK_dim/P_sf"/>
</dbReference>
<evidence type="ECO:0000313" key="6">
    <source>
        <dbReference type="EMBL" id="KKQ35231.1"/>
    </source>
</evidence>
<organism evidence="6 7">
    <name type="scientific">candidate division WS6 bacterium GW2011_GWA2_37_6</name>
    <dbReference type="NCBI Taxonomy" id="1619087"/>
    <lineage>
        <taxon>Bacteria</taxon>
        <taxon>Candidatus Dojkabacteria</taxon>
    </lineage>
</organism>
<evidence type="ECO:0000259" key="5">
    <source>
        <dbReference type="PROSITE" id="PS50109"/>
    </source>
</evidence>
<name>A0A0G0K3N3_9BACT</name>
<dbReference type="InterPro" id="IPR003594">
    <property type="entry name" value="HATPase_dom"/>
</dbReference>
<dbReference type="CDD" id="cd00082">
    <property type="entry name" value="HisKA"/>
    <property type="match status" value="1"/>
</dbReference>
<dbReference type="SUPFAM" id="SSF47384">
    <property type="entry name" value="Homodimeric domain of signal transducing histidine kinase"/>
    <property type="match status" value="1"/>
</dbReference>
<dbReference type="PATRIC" id="fig|1619087.5.peg.413"/>
<dbReference type="SMART" id="SM00387">
    <property type="entry name" value="HATPase_c"/>
    <property type="match status" value="1"/>
</dbReference>
<dbReference type="InterPro" id="IPR005467">
    <property type="entry name" value="His_kinase_dom"/>
</dbReference>
<evidence type="ECO:0000256" key="3">
    <source>
        <dbReference type="ARBA" id="ARBA00022553"/>
    </source>
</evidence>
<dbReference type="AlphaFoldDB" id="A0A0G0K3N3"/>
<dbReference type="PROSITE" id="PS50109">
    <property type="entry name" value="HIS_KIN"/>
    <property type="match status" value="1"/>
</dbReference>
<dbReference type="Gene3D" id="1.10.287.130">
    <property type="match status" value="1"/>
</dbReference>
<dbReference type="Proteomes" id="UP000034852">
    <property type="component" value="Unassembled WGS sequence"/>
</dbReference>
<dbReference type="Pfam" id="PF02518">
    <property type="entry name" value="HATPase_c"/>
    <property type="match status" value="1"/>
</dbReference>
<evidence type="ECO:0000256" key="2">
    <source>
        <dbReference type="ARBA" id="ARBA00012438"/>
    </source>
</evidence>
<dbReference type="Gene3D" id="3.30.565.10">
    <property type="entry name" value="Histidine kinase-like ATPase, C-terminal domain"/>
    <property type="match status" value="1"/>
</dbReference>
<evidence type="ECO:0000256" key="4">
    <source>
        <dbReference type="SAM" id="MobiDB-lite"/>
    </source>
</evidence>
<evidence type="ECO:0000313" key="7">
    <source>
        <dbReference type="Proteomes" id="UP000034852"/>
    </source>
</evidence>
<accession>A0A0G0K3N3</accession>
<sequence>MENNDKALIRDLKSKNLALEETLRRERDMLDILGHELRTPLTISKNAVMLLMKDQKQNKYLEMAHENIDRELKLLDTLLSTTKIDNDAIELKSEKVDFIDVVDDSLVAMRGKADKKGLDISFDKPSSAYVVADRERIQEIVDNIIDNAIKYTDKGSVKISMKPAKEYVELSIKDTGRGMSEVDLKNLGKKFYRSNNYLESSKSSGMNIVRPGGTGLGLYVTFKLIKKLGGSVKIGSKLGKGSIFTVIVPAFHEGQKVEEGLSGKRMTVFEKFERMKEENKEKEREKEKMEKMSH</sequence>
<keyword evidence="6" id="KW-0808">Transferase</keyword>
<dbReference type="InterPro" id="IPR003661">
    <property type="entry name" value="HisK_dim/P_dom"/>
</dbReference>
<dbReference type="Pfam" id="PF00512">
    <property type="entry name" value="HisKA"/>
    <property type="match status" value="1"/>
</dbReference>
<keyword evidence="6" id="KW-0418">Kinase</keyword>
<keyword evidence="3" id="KW-0597">Phosphoprotein</keyword>
<protein>
    <recommendedName>
        <fullName evidence="2">histidine kinase</fullName>
        <ecNumber evidence="2">2.7.13.3</ecNumber>
    </recommendedName>
</protein>
<dbReference type="PANTHER" id="PTHR43547:SF2">
    <property type="entry name" value="HYBRID SIGNAL TRANSDUCTION HISTIDINE KINASE C"/>
    <property type="match status" value="1"/>
</dbReference>
<dbReference type="InterPro" id="IPR036890">
    <property type="entry name" value="HATPase_C_sf"/>
</dbReference>